<dbReference type="PROSITE" id="PS51462">
    <property type="entry name" value="NUDIX"/>
    <property type="match status" value="1"/>
</dbReference>
<dbReference type="EMBL" id="JBHLTC010000018">
    <property type="protein sequence ID" value="MFC0625853.1"/>
    <property type="molecule type" value="Genomic_DNA"/>
</dbReference>
<dbReference type="PANTHER" id="PTHR10885">
    <property type="entry name" value="ISOPENTENYL-DIPHOSPHATE DELTA-ISOMERASE"/>
    <property type="match status" value="1"/>
</dbReference>
<keyword evidence="5" id="KW-0460">Magnesium</keyword>
<comment type="cofactor">
    <cofactor evidence="1">
        <name>Mg(2+)</name>
        <dbReference type="ChEBI" id="CHEBI:18420"/>
    </cofactor>
</comment>
<accession>A0ABV6QML7</accession>
<dbReference type="PROSITE" id="PS00893">
    <property type="entry name" value="NUDIX_BOX"/>
    <property type="match status" value="1"/>
</dbReference>
<dbReference type="PIRSF" id="PIRSF017340">
    <property type="entry name" value="Nudix_hydro"/>
    <property type="match status" value="1"/>
</dbReference>
<comment type="caution">
    <text evidence="7">The sequence shown here is derived from an EMBL/GenBank/DDBJ whole genome shotgun (WGS) entry which is preliminary data.</text>
</comment>
<dbReference type="InterPro" id="IPR000086">
    <property type="entry name" value="NUDIX_hydrolase_dom"/>
</dbReference>
<evidence type="ECO:0000256" key="3">
    <source>
        <dbReference type="ARBA" id="ARBA00022723"/>
    </source>
</evidence>
<keyword evidence="3" id="KW-0479">Metal-binding</keyword>
<evidence type="ECO:0000259" key="6">
    <source>
        <dbReference type="PROSITE" id="PS51462"/>
    </source>
</evidence>
<organism evidence="7 8">
    <name type="scientific">Kribbella deserti</name>
    <dbReference type="NCBI Taxonomy" id="1926257"/>
    <lineage>
        <taxon>Bacteria</taxon>
        <taxon>Bacillati</taxon>
        <taxon>Actinomycetota</taxon>
        <taxon>Actinomycetes</taxon>
        <taxon>Propionibacteriales</taxon>
        <taxon>Kribbellaceae</taxon>
        <taxon>Kribbella</taxon>
    </lineage>
</organism>
<evidence type="ECO:0000256" key="2">
    <source>
        <dbReference type="ARBA" id="ARBA00005582"/>
    </source>
</evidence>
<protein>
    <submittedName>
        <fullName evidence="7">NUDIX hydrolase</fullName>
    </submittedName>
</protein>
<keyword evidence="4 7" id="KW-0378">Hydrolase</keyword>
<name>A0ABV6QML7_9ACTN</name>
<dbReference type="SUPFAM" id="SSF55811">
    <property type="entry name" value="Nudix"/>
    <property type="match status" value="1"/>
</dbReference>
<dbReference type="RefSeq" id="WP_380048679.1">
    <property type="nucleotide sequence ID" value="NZ_JBHLTC010000018.1"/>
</dbReference>
<dbReference type="InterPro" id="IPR024195">
    <property type="entry name" value="NUDIX_hydrolase_YfcD_pred"/>
</dbReference>
<dbReference type="CDD" id="cd04697">
    <property type="entry name" value="NUDIX_Hydrolase"/>
    <property type="match status" value="1"/>
</dbReference>
<evidence type="ECO:0000313" key="7">
    <source>
        <dbReference type="EMBL" id="MFC0625853.1"/>
    </source>
</evidence>
<dbReference type="Pfam" id="PF00293">
    <property type="entry name" value="NUDIX"/>
    <property type="match status" value="1"/>
</dbReference>
<dbReference type="Gene3D" id="3.90.79.10">
    <property type="entry name" value="Nucleoside Triphosphate Pyrophosphohydrolase"/>
    <property type="match status" value="1"/>
</dbReference>
<comment type="similarity">
    <text evidence="2">Belongs to the Nudix hydrolase family.</text>
</comment>
<keyword evidence="8" id="KW-1185">Reference proteome</keyword>
<evidence type="ECO:0000256" key="4">
    <source>
        <dbReference type="ARBA" id="ARBA00022801"/>
    </source>
</evidence>
<dbReference type="GO" id="GO:0016787">
    <property type="term" value="F:hydrolase activity"/>
    <property type="evidence" value="ECO:0007669"/>
    <property type="project" value="UniProtKB-KW"/>
</dbReference>
<dbReference type="InterPro" id="IPR015797">
    <property type="entry name" value="NUDIX_hydrolase-like_dom_sf"/>
</dbReference>
<evidence type="ECO:0000256" key="1">
    <source>
        <dbReference type="ARBA" id="ARBA00001946"/>
    </source>
</evidence>
<dbReference type="Proteomes" id="UP001589890">
    <property type="component" value="Unassembled WGS sequence"/>
</dbReference>
<dbReference type="InterPro" id="IPR020084">
    <property type="entry name" value="NUDIX_hydrolase_CS"/>
</dbReference>
<reference evidence="7 8" key="1">
    <citation type="submission" date="2024-09" db="EMBL/GenBank/DDBJ databases">
        <authorList>
            <person name="Sun Q."/>
            <person name="Mori K."/>
        </authorList>
    </citation>
    <scope>NUCLEOTIDE SEQUENCE [LARGE SCALE GENOMIC DNA]</scope>
    <source>
        <strain evidence="7 8">CGMCC 1.15906</strain>
    </source>
</reference>
<sequence length="166" mass="18601">MDELVALVDENGTVVGSAPRSVMRRENLRHSATAVLVSNSAGQIYVHRRTPTKDLYPHYYDFAAGGVVAAGEDPYDAVVRELDEELGITGVDLVKLPEDGYADDCTSYWAYLYTCVWDGPVRHQPEEVEWGTWMSPDELVARLDDPEWQFMPDTNALLSGYVRAML</sequence>
<feature type="domain" description="Nudix hydrolase" evidence="6">
    <location>
        <begin position="28"/>
        <end position="156"/>
    </location>
</feature>
<gene>
    <name evidence="7" type="ORF">ACFFGN_17380</name>
</gene>
<proteinExistence type="inferred from homology"/>
<evidence type="ECO:0000256" key="5">
    <source>
        <dbReference type="ARBA" id="ARBA00022842"/>
    </source>
</evidence>
<dbReference type="PANTHER" id="PTHR10885:SF0">
    <property type="entry name" value="ISOPENTENYL-DIPHOSPHATE DELTA-ISOMERASE"/>
    <property type="match status" value="1"/>
</dbReference>
<evidence type="ECO:0000313" key="8">
    <source>
        <dbReference type="Proteomes" id="UP001589890"/>
    </source>
</evidence>